<feature type="transmembrane region" description="Helical" evidence="1">
    <location>
        <begin position="307"/>
        <end position="325"/>
    </location>
</feature>
<evidence type="ECO:0000313" key="3">
    <source>
        <dbReference type="Proteomes" id="UP000435138"/>
    </source>
</evidence>
<dbReference type="InterPro" id="IPR010266">
    <property type="entry name" value="NnrS"/>
</dbReference>
<feature type="transmembrane region" description="Helical" evidence="1">
    <location>
        <begin position="247"/>
        <end position="266"/>
    </location>
</feature>
<comment type="caution">
    <text evidence="2">The sequence shown here is derived from an EMBL/GenBank/DDBJ whole genome shotgun (WGS) entry which is preliminary data.</text>
</comment>
<feature type="transmembrane region" description="Helical" evidence="1">
    <location>
        <begin position="31"/>
        <end position="50"/>
    </location>
</feature>
<dbReference type="Proteomes" id="UP000435138">
    <property type="component" value="Unassembled WGS sequence"/>
</dbReference>
<name>A0A6A8AH26_9HYPH</name>
<feature type="transmembrane region" description="Helical" evidence="1">
    <location>
        <begin position="278"/>
        <end position="301"/>
    </location>
</feature>
<reference evidence="2 3" key="1">
    <citation type="submission" date="2019-11" db="EMBL/GenBank/DDBJ databases">
        <title>Genome analysis of Rhizobacterium cereale a novel genus and species isolated from maize roots in North Spain.</title>
        <authorList>
            <person name="Menendez E."/>
            <person name="Flores-Felix J.D."/>
            <person name="Ramirez-Bahena M.-H."/>
            <person name="Igual J.M."/>
            <person name="Garcia-Fraile P."/>
            <person name="Peix A."/>
            <person name="Velazquez E."/>
        </authorList>
    </citation>
    <scope>NUCLEOTIDE SEQUENCE [LARGE SCALE GENOMIC DNA]</scope>
    <source>
        <strain evidence="2 3">RZME27</strain>
    </source>
</reference>
<feature type="transmembrane region" description="Helical" evidence="1">
    <location>
        <begin position="99"/>
        <end position="117"/>
    </location>
</feature>
<accession>A0A6A8AH26</accession>
<evidence type="ECO:0000313" key="2">
    <source>
        <dbReference type="EMBL" id="MQY50144.1"/>
    </source>
</evidence>
<feature type="transmembrane region" description="Helical" evidence="1">
    <location>
        <begin position="70"/>
        <end position="87"/>
    </location>
</feature>
<dbReference type="Pfam" id="PF05940">
    <property type="entry name" value="NnrS"/>
    <property type="match status" value="1"/>
</dbReference>
<dbReference type="AlphaFoldDB" id="A0A6A8AH26"/>
<evidence type="ECO:0000256" key="1">
    <source>
        <dbReference type="SAM" id="Phobius"/>
    </source>
</evidence>
<proteinExistence type="predicted"/>
<feature type="transmembrane region" description="Helical" evidence="1">
    <location>
        <begin position="154"/>
        <end position="170"/>
    </location>
</feature>
<feature type="transmembrane region" description="Helical" evidence="1">
    <location>
        <begin position="370"/>
        <end position="388"/>
    </location>
</feature>
<dbReference type="EMBL" id="WIXI01000051">
    <property type="protein sequence ID" value="MQY50144.1"/>
    <property type="molecule type" value="Genomic_DNA"/>
</dbReference>
<feature type="transmembrane region" description="Helical" evidence="1">
    <location>
        <begin position="123"/>
        <end position="142"/>
    </location>
</feature>
<protein>
    <submittedName>
        <fullName evidence="2">Short-chain dehydrogenase</fullName>
    </submittedName>
</protein>
<feature type="transmembrane region" description="Helical" evidence="1">
    <location>
        <begin position="346"/>
        <end position="364"/>
    </location>
</feature>
<feature type="transmembrane region" description="Helical" evidence="1">
    <location>
        <begin position="182"/>
        <end position="203"/>
    </location>
</feature>
<keyword evidence="1" id="KW-0812">Transmembrane</keyword>
<feature type="transmembrane region" description="Helical" evidence="1">
    <location>
        <begin position="223"/>
        <end position="241"/>
    </location>
</feature>
<keyword evidence="1" id="KW-1133">Transmembrane helix</keyword>
<keyword evidence="1" id="KW-0472">Membrane</keyword>
<organism evidence="2 3">
    <name type="scientific">Endobacterium cereale</name>
    <dbReference type="NCBI Taxonomy" id="2663029"/>
    <lineage>
        <taxon>Bacteria</taxon>
        <taxon>Pseudomonadati</taxon>
        <taxon>Pseudomonadota</taxon>
        <taxon>Alphaproteobacteria</taxon>
        <taxon>Hyphomicrobiales</taxon>
        <taxon>Rhizobiaceae</taxon>
        <taxon>Endobacterium</taxon>
    </lineage>
</organism>
<sequence>MDQTQTPRRGAVPRGLLQTGPVLFSYGFRPFFLGGAIWACVTMVLWIATLAGQIEIASAYGLYAWHAHEMLFGFGSAILAGFFLTAVPNWTGRLPVSGWPLAGLFSLWCLGRLAMLFPDVIGALPAATMDALFLPALLTISAREIIAGKQWKNLKVLIGLGVLTAANLGFHYEAIVIGAADYASRFGISAYITLICVIGGRIIPSFTRNWLAKQGATRFPAPFSRFDMITILASVAALLLWSLSPEGVVTAIVGCGAGALQFARLYRWRGWTTTSETLVTILHIAYLFVPFGFVAIAASALGWIDRASATHILTVGTMSAMMLAVMTRATRGHTGRQLTASKMTNLCYAAILLCALVRPLSAILPAYLVLIYASAGLFWLAAFGLYLIEYGPMLTRVRRQAMG</sequence>
<keyword evidence="3" id="KW-1185">Reference proteome</keyword>
<gene>
    <name evidence="2" type="ORF">GAO09_29360</name>
</gene>